<keyword evidence="2" id="KW-0732">Signal</keyword>
<proteinExistence type="predicted"/>
<dbReference type="KEGG" id="rul:UC8_09830"/>
<dbReference type="Proteomes" id="UP000325286">
    <property type="component" value="Chromosome"/>
</dbReference>
<reference evidence="3 4" key="1">
    <citation type="submission" date="2019-08" db="EMBL/GenBank/DDBJ databases">
        <title>Deep-cultivation of Planctomycetes and their phenomic and genomic characterization uncovers novel biology.</title>
        <authorList>
            <person name="Wiegand S."/>
            <person name="Jogler M."/>
            <person name="Boedeker C."/>
            <person name="Pinto D."/>
            <person name="Vollmers J."/>
            <person name="Rivas-Marin E."/>
            <person name="Kohn T."/>
            <person name="Peeters S.H."/>
            <person name="Heuer A."/>
            <person name="Rast P."/>
            <person name="Oberbeckmann S."/>
            <person name="Bunk B."/>
            <person name="Jeske O."/>
            <person name="Meyerdierks A."/>
            <person name="Storesund J.E."/>
            <person name="Kallscheuer N."/>
            <person name="Luecker S."/>
            <person name="Lage O.M."/>
            <person name="Pohl T."/>
            <person name="Merkel B.J."/>
            <person name="Hornburger P."/>
            <person name="Mueller R.-W."/>
            <person name="Bruemmer F."/>
            <person name="Labrenz M."/>
            <person name="Spormann A.M."/>
            <person name="Op den Camp H."/>
            <person name="Overmann J."/>
            <person name="Amann R."/>
            <person name="Jetten M.S.M."/>
            <person name="Mascher T."/>
            <person name="Medema M.H."/>
            <person name="Devos D.P."/>
            <person name="Kaster A.-K."/>
            <person name="Ovreas L."/>
            <person name="Rohde M."/>
            <person name="Galperin M.Y."/>
            <person name="Jogler C."/>
        </authorList>
    </citation>
    <scope>NUCLEOTIDE SEQUENCE [LARGE SCALE GENOMIC DNA]</scope>
    <source>
        <strain evidence="3 4">UC8</strain>
    </source>
</reference>
<organism evidence="3 4">
    <name type="scientific">Roseimaritima ulvae</name>
    <dbReference type="NCBI Taxonomy" id="980254"/>
    <lineage>
        <taxon>Bacteria</taxon>
        <taxon>Pseudomonadati</taxon>
        <taxon>Planctomycetota</taxon>
        <taxon>Planctomycetia</taxon>
        <taxon>Pirellulales</taxon>
        <taxon>Pirellulaceae</taxon>
        <taxon>Roseimaritima</taxon>
    </lineage>
</organism>
<dbReference type="AlphaFoldDB" id="A0A5B9QME2"/>
<sequence precursor="true">MTRLLCSRWSVLFAASLLATSLWAVRGLAEPPQPERPSDPPSIENAMEDPPETPPASESSPADLLVIPPELQQPLPPLPPPDADARRRFDEAVQRRIQEALENGDTAATGDPILDGTLNAIRRQGSVLKDWPADQALFSTPAGPPHNPPAGSQPDEAHYHTAEALLRSARLLSQLPGQDATRQQLIHELRREAARCLAVGAAPAM</sequence>
<dbReference type="RefSeq" id="WP_068142285.1">
    <property type="nucleotide sequence ID" value="NZ_CP042914.1"/>
</dbReference>
<evidence type="ECO:0000313" key="3">
    <source>
        <dbReference type="EMBL" id="QEG39022.1"/>
    </source>
</evidence>
<evidence type="ECO:0000256" key="2">
    <source>
        <dbReference type="SAM" id="SignalP"/>
    </source>
</evidence>
<name>A0A5B9QME2_9BACT</name>
<evidence type="ECO:0000313" key="4">
    <source>
        <dbReference type="Proteomes" id="UP000325286"/>
    </source>
</evidence>
<evidence type="ECO:0000256" key="1">
    <source>
        <dbReference type="SAM" id="MobiDB-lite"/>
    </source>
</evidence>
<protein>
    <submittedName>
        <fullName evidence="3">Uncharacterized protein</fullName>
    </submittedName>
</protein>
<dbReference type="EMBL" id="CP042914">
    <property type="protein sequence ID" value="QEG39022.1"/>
    <property type="molecule type" value="Genomic_DNA"/>
</dbReference>
<feature type="signal peptide" evidence="2">
    <location>
        <begin position="1"/>
        <end position="24"/>
    </location>
</feature>
<keyword evidence="4" id="KW-1185">Reference proteome</keyword>
<feature type="chain" id="PRO_5023123097" evidence="2">
    <location>
        <begin position="25"/>
        <end position="205"/>
    </location>
</feature>
<gene>
    <name evidence="3" type="ORF">UC8_09830</name>
</gene>
<accession>A0A5B9QME2</accession>
<feature type="region of interest" description="Disordered" evidence="1">
    <location>
        <begin position="29"/>
        <end position="63"/>
    </location>
</feature>